<dbReference type="OrthoDB" id="9809796at2"/>
<dbReference type="EMBL" id="CP036275">
    <property type="protein sequence ID" value="QDU38834.1"/>
    <property type="molecule type" value="Genomic_DNA"/>
</dbReference>
<dbReference type="SUPFAM" id="SSF53244">
    <property type="entry name" value="MurD-like peptide ligases, peptide-binding domain"/>
    <property type="match status" value="1"/>
</dbReference>
<evidence type="ECO:0000256" key="2">
    <source>
        <dbReference type="ARBA" id="ARBA00004752"/>
    </source>
</evidence>
<evidence type="ECO:0000256" key="4">
    <source>
        <dbReference type="ARBA" id="ARBA00022598"/>
    </source>
</evidence>
<evidence type="ECO:0000259" key="10">
    <source>
        <dbReference type="Pfam" id="PF08245"/>
    </source>
</evidence>
<keyword evidence="7 8" id="KW-0131">Cell cycle</keyword>
<protein>
    <recommendedName>
        <fullName evidence="7 8">UDP-N-acetylmuramoylalanine--D-glutamate ligase</fullName>
        <ecNumber evidence="7 8">6.3.2.9</ecNumber>
    </recommendedName>
    <alternativeName>
        <fullName evidence="7">D-glutamic acid-adding enzyme</fullName>
    </alternativeName>
    <alternativeName>
        <fullName evidence="7">UDP-N-acetylmuramoyl-L-alanyl-D-glutamate synthetase</fullName>
    </alternativeName>
</protein>
<keyword evidence="7 8" id="KW-0132">Cell division</keyword>
<keyword evidence="4 7" id="KW-0436">Ligase</keyword>
<dbReference type="Pfam" id="PF21799">
    <property type="entry name" value="MurD-like_N"/>
    <property type="match status" value="1"/>
</dbReference>
<feature type="domain" description="Mur ligase central" evidence="10">
    <location>
        <begin position="127"/>
        <end position="304"/>
    </location>
</feature>
<dbReference type="Pfam" id="PF08245">
    <property type="entry name" value="Mur_ligase_M"/>
    <property type="match status" value="1"/>
</dbReference>
<dbReference type="GO" id="GO:0005737">
    <property type="term" value="C:cytoplasm"/>
    <property type="evidence" value="ECO:0007669"/>
    <property type="project" value="UniProtKB-SubCell"/>
</dbReference>
<comment type="subcellular location">
    <subcellularLocation>
        <location evidence="1 7 8">Cytoplasm</location>
    </subcellularLocation>
</comment>
<dbReference type="Gene3D" id="3.40.1190.10">
    <property type="entry name" value="Mur-like, catalytic domain"/>
    <property type="match status" value="1"/>
</dbReference>
<keyword evidence="7 8" id="KW-0961">Cell wall biogenesis/degradation</keyword>
<accession>A0A517Z8N9</accession>
<evidence type="ECO:0000256" key="5">
    <source>
        <dbReference type="ARBA" id="ARBA00022741"/>
    </source>
</evidence>
<keyword evidence="6 7" id="KW-0067">ATP-binding</keyword>
<name>A0A517Z8N9_9PLAN</name>
<keyword evidence="3 7" id="KW-0963">Cytoplasm</keyword>
<dbReference type="GO" id="GO:0005524">
    <property type="term" value="F:ATP binding"/>
    <property type="evidence" value="ECO:0007669"/>
    <property type="project" value="UniProtKB-UniRule"/>
</dbReference>
<sequence>MADPLRWLQEIPDFDGMRVTVMGLGTFGGGVGVTRYLVERGAIVTVTDLQAADALAGSLEQLRDVPPAALHLGGHQDADFENADLVVVSPAVPLDNRWLRRATAAGALLTSEINLFCLGCPARVIGVTGSSGKSTTAALIAALLQASGRRSWLGGNIGESLLPRLDEIAADHLVVLELSSFQLEPLDAIRWSPDVAVVTNFAPNHLDRHGTLAAYEHAKQTILRWQQDEDIAVLNAEDGQVAAWPVKGRVIRFGESVDEGEHVQIRREVLEVRIADAEATLFTAGAPLQGRHNRANIAAAVAAVVAATGSANSALLEAALSQFRGLPHRLEAVGAAAGRLFVNDSKSTTPEATVAALEAFRRPVMLIAGGADKGVDLVPLAREIASRAKGVALIGAVGPELERLIAAAQQGQRPFRHVARSLEHAVRWAFENSDEGDVILLSPGCASFGWFSSYVDRGQQFVSVVERLRLE</sequence>
<comment type="function">
    <text evidence="7 8">Cell wall formation. Catalyzes the addition of glutamate to the nucleotide precursor UDP-N-acetylmuramoyl-L-alanine (UMA).</text>
</comment>
<dbReference type="PANTHER" id="PTHR43692">
    <property type="entry name" value="UDP-N-ACETYLMURAMOYLALANINE--D-GLUTAMATE LIGASE"/>
    <property type="match status" value="1"/>
</dbReference>
<dbReference type="InterPro" id="IPR004101">
    <property type="entry name" value="Mur_ligase_C"/>
</dbReference>
<dbReference type="InterPro" id="IPR036565">
    <property type="entry name" value="Mur-like_cat_sf"/>
</dbReference>
<dbReference type="GO" id="GO:0008360">
    <property type="term" value="P:regulation of cell shape"/>
    <property type="evidence" value="ECO:0007669"/>
    <property type="project" value="UniProtKB-KW"/>
</dbReference>
<dbReference type="GO" id="GO:0008764">
    <property type="term" value="F:UDP-N-acetylmuramoylalanine-D-glutamate ligase activity"/>
    <property type="evidence" value="ECO:0007669"/>
    <property type="project" value="UniProtKB-UniRule"/>
</dbReference>
<keyword evidence="7 8" id="KW-0573">Peptidoglycan synthesis</keyword>
<dbReference type="UniPathway" id="UPA00219"/>
<dbReference type="Proteomes" id="UP000320496">
    <property type="component" value="Chromosome"/>
</dbReference>
<comment type="catalytic activity">
    <reaction evidence="7 8">
        <text>UDP-N-acetyl-alpha-D-muramoyl-L-alanine + D-glutamate + ATP = UDP-N-acetyl-alpha-D-muramoyl-L-alanyl-D-glutamate + ADP + phosphate + H(+)</text>
        <dbReference type="Rhea" id="RHEA:16429"/>
        <dbReference type="ChEBI" id="CHEBI:15378"/>
        <dbReference type="ChEBI" id="CHEBI:29986"/>
        <dbReference type="ChEBI" id="CHEBI:30616"/>
        <dbReference type="ChEBI" id="CHEBI:43474"/>
        <dbReference type="ChEBI" id="CHEBI:83898"/>
        <dbReference type="ChEBI" id="CHEBI:83900"/>
        <dbReference type="ChEBI" id="CHEBI:456216"/>
        <dbReference type="EC" id="6.3.2.9"/>
    </reaction>
</comment>
<dbReference type="AlphaFoldDB" id="A0A517Z8N9"/>
<evidence type="ECO:0000256" key="6">
    <source>
        <dbReference type="ARBA" id="ARBA00022840"/>
    </source>
</evidence>
<dbReference type="Pfam" id="PF02875">
    <property type="entry name" value="Mur_ligase_C"/>
    <property type="match status" value="1"/>
</dbReference>
<reference evidence="11 12" key="1">
    <citation type="submission" date="2019-02" db="EMBL/GenBank/DDBJ databases">
        <title>Deep-cultivation of Planctomycetes and their phenomic and genomic characterization uncovers novel biology.</title>
        <authorList>
            <person name="Wiegand S."/>
            <person name="Jogler M."/>
            <person name="Boedeker C."/>
            <person name="Pinto D."/>
            <person name="Vollmers J."/>
            <person name="Rivas-Marin E."/>
            <person name="Kohn T."/>
            <person name="Peeters S.H."/>
            <person name="Heuer A."/>
            <person name="Rast P."/>
            <person name="Oberbeckmann S."/>
            <person name="Bunk B."/>
            <person name="Jeske O."/>
            <person name="Meyerdierks A."/>
            <person name="Storesund J.E."/>
            <person name="Kallscheuer N."/>
            <person name="Luecker S."/>
            <person name="Lage O.M."/>
            <person name="Pohl T."/>
            <person name="Merkel B.J."/>
            <person name="Hornburger P."/>
            <person name="Mueller R.-W."/>
            <person name="Bruemmer F."/>
            <person name="Labrenz M."/>
            <person name="Spormann A.M."/>
            <person name="Op den Camp H."/>
            <person name="Overmann J."/>
            <person name="Amann R."/>
            <person name="Jetten M.S.M."/>
            <person name="Mascher T."/>
            <person name="Medema M.H."/>
            <person name="Devos D.P."/>
            <person name="Kaster A.-K."/>
            <person name="Ovreas L."/>
            <person name="Rohde M."/>
            <person name="Galperin M.Y."/>
            <person name="Jogler C."/>
        </authorList>
    </citation>
    <scope>NUCLEOTIDE SEQUENCE [LARGE SCALE GENOMIC DNA]</scope>
    <source>
        <strain evidence="11 12">Mal4</strain>
    </source>
</reference>
<keyword evidence="7 8" id="KW-0133">Cell shape</keyword>
<proteinExistence type="inferred from homology"/>
<dbReference type="InterPro" id="IPR013221">
    <property type="entry name" value="Mur_ligase_cen"/>
</dbReference>
<dbReference type="Gene3D" id="3.90.190.20">
    <property type="entry name" value="Mur ligase, C-terminal domain"/>
    <property type="match status" value="1"/>
</dbReference>
<feature type="domain" description="Mur ligase C-terminal" evidence="9">
    <location>
        <begin position="328"/>
        <end position="443"/>
    </location>
</feature>
<evidence type="ECO:0000313" key="12">
    <source>
        <dbReference type="Proteomes" id="UP000320496"/>
    </source>
</evidence>
<evidence type="ECO:0000256" key="7">
    <source>
        <dbReference type="HAMAP-Rule" id="MF_00639"/>
    </source>
</evidence>
<keyword evidence="12" id="KW-1185">Reference proteome</keyword>
<dbReference type="HAMAP" id="MF_00639">
    <property type="entry name" value="MurD"/>
    <property type="match status" value="1"/>
</dbReference>
<feature type="binding site" evidence="7">
    <location>
        <begin position="129"/>
        <end position="135"/>
    </location>
    <ligand>
        <name>ATP</name>
        <dbReference type="ChEBI" id="CHEBI:30616"/>
    </ligand>
</feature>
<dbReference type="GO" id="GO:0009252">
    <property type="term" value="P:peptidoglycan biosynthetic process"/>
    <property type="evidence" value="ECO:0007669"/>
    <property type="project" value="UniProtKB-UniRule"/>
</dbReference>
<dbReference type="GO" id="GO:0051301">
    <property type="term" value="P:cell division"/>
    <property type="evidence" value="ECO:0007669"/>
    <property type="project" value="UniProtKB-KW"/>
</dbReference>
<comment type="pathway">
    <text evidence="2 7 8">Cell wall biogenesis; peptidoglycan biosynthesis.</text>
</comment>
<dbReference type="SUPFAM" id="SSF53623">
    <property type="entry name" value="MurD-like peptide ligases, catalytic domain"/>
    <property type="match status" value="1"/>
</dbReference>
<dbReference type="GO" id="GO:0071555">
    <property type="term" value="P:cell wall organization"/>
    <property type="evidence" value="ECO:0007669"/>
    <property type="project" value="UniProtKB-KW"/>
</dbReference>
<evidence type="ECO:0000313" key="11">
    <source>
        <dbReference type="EMBL" id="QDU38834.1"/>
    </source>
</evidence>
<dbReference type="SUPFAM" id="SSF51984">
    <property type="entry name" value="MurCD N-terminal domain"/>
    <property type="match status" value="1"/>
</dbReference>
<gene>
    <name evidence="7 11" type="primary">murD</name>
    <name evidence="11" type="ORF">Mal4_31640</name>
</gene>
<dbReference type="KEGG" id="mri:Mal4_31640"/>
<dbReference type="RefSeq" id="WP_145370084.1">
    <property type="nucleotide sequence ID" value="NZ_CP036275.1"/>
</dbReference>
<comment type="similarity">
    <text evidence="7">Belongs to the MurCDEF family.</text>
</comment>
<organism evidence="11 12">
    <name type="scientific">Maioricimonas rarisocia</name>
    <dbReference type="NCBI Taxonomy" id="2528026"/>
    <lineage>
        <taxon>Bacteria</taxon>
        <taxon>Pseudomonadati</taxon>
        <taxon>Planctomycetota</taxon>
        <taxon>Planctomycetia</taxon>
        <taxon>Planctomycetales</taxon>
        <taxon>Planctomycetaceae</taxon>
        <taxon>Maioricimonas</taxon>
    </lineage>
</organism>
<dbReference type="NCBIfam" id="TIGR01087">
    <property type="entry name" value="murD"/>
    <property type="match status" value="1"/>
</dbReference>
<dbReference type="Gene3D" id="3.40.50.720">
    <property type="entry name" value="NAD(P)-binding Rossmann-like Domain"/>
    <property type="match status" value="1"/>
</dbReference>
<keyword evidence="5 7" id="KW-0547">Nucleotide-binding</keyword>
<dbReference type="PANTHER" id="PTHR43692:SF1">
    <property type="entry name" value="UDP-N-ACETYLMURAMOYLALANINE--D-GLUTAMATE LIGASE"/>
    <property type="match status" value="1"/>
</dbReference>
<evidence type="ECO:0000256" key="1">
    <source>
        <dbReference type="ARBA" id="ARBA00004496"/>
    </source>
</evidence>
<evidence type="ECO:0000259" key="9">
    <source>
        <dbReference type="Pfam" id="PF02875"/>
    </source>
</evidence>
<evidence type="ECO:0000256" key="8">
    <source>
        <dbReference type="RuleBase" id="RU003664"/>
    </source>
</evidence>
<dbReference type="EC" id="6.3.2.9" evidence="7 8"/>
<evidence type="ECO:0000256" key="3">
    <source>
        <dbReference type="ARBA" id="ARBA00022490"/>
    </source>
</evidence>
<dbReference type="InterPro" id="IPR005762">
    <property type="entry name" value="MurD"/>
</dbReference>
<dbReference type="InterPro" id="IPR036615">
    <property type="entry name" value="Mur_ligase_C_dom_sf"/>
</dbReference>